<gene>
    <name evidence="1" type="ORF">EJ08DRAFT_600272</name>
</gene>
<evidence type="ECO:0000313" key="1">
    <source>
        <dbReference type="EMBL" id="KAF2416989.1"/>
    </source>
</evidence>
<dbReference type="EMBL" id="MU007146">
    <property type="protein sequence ID" value="KAF2416989.1"/>
    <property type="molecule type" value="Genomic_DNA"/>
</dbReference>
<reference evidence="1" key="1">
    <citation type="journal article" date="2020" name="Stud. Mycol.">
        <title>101 Dothideomycetes genomes: a test case for predicting lifestyles and emergence of pathogens.</title>
        <authorList>
            <person name="Haridas S."/>
            <person name="Albert R."/>
            <person name="Binder M."/>
            <person name="Bloem J."/>
            <person name="Labutti K."/>
            <person name="Salamov A."/>
            <person name="Andreopoulos B."/>
            <person name="Baker S."/>
            <person name="Barry K."/>
            <person name="Bills G."/>
            <person name="Bluhm B."/>
            <person name="Cannon C."/>
            <person name="Castanera R."/>
            <person name="Culley D."/>
            <person name="Daum C."/>
            <person name="Ezra D."/>
            <person name="Gonzalez J."/>
            <person name="Henrissat B."/>
            <person name="Kuo A."/>
            <person name="Liang C."/>
            <person name="Lipzen A."/>
            <person name="Lutzoni F."/>
            <person name="Magnuson J."/>
            <person name="Mondo S."/>
            <person name="Nolan M."/>
            <person name="Ohm R."/>
            <person name="Pangilinan J."/>
            <person name="Park H.-J."/>
            <person name="Ramirez L."/>
            <person name="Alfaro M."/>
            <person name="Sun H."/>
            <person name="Tritt A."/>
            <person name="Yoshinaga Y."/>
            <person name="Zwiers L.-H."/>
            <person name="Turgeon B."/>
            <person name="Goodwin S."/>
            <person name="Spatafora J."/>
            <person name="Crous P."/>
            <person name="Grigoriev I."/>
        </authorList>
    </citation>
    <scope>NUCLEOTIDE SEQUENCE</scope>
    <source>
        <strain evidence="1">CBS 130266</strain>
    </source>
</reference>
<organism evidence="1 2">
    <name type="scientific">Tothia fuscella</name>
    <dbReference type="NCBI Taxonomy" id="1048955"/>
    <lineage>
        <taxon>Eukaryota</taxon>
        <taxon>Fungi</taxon>
        <taxon>Dikarya</taxon>
        <taxon>Ascomycota</taxon>
        <taxon>Pezizomycotina</taxon>
        <taxon>Dothideomycetes</taxon>
        <taxon>Pleosporomycetidae</taxon>
        <taxon>Venturiales</taxon>
        <taxon>Cylindrosympodiaceae</taxon>
        <taxon>Tothia</taxon>
    </lineage>
</organism>
<dbReference type="Pfam" id="PF26639">
    <property type="entry name" value="Het-6_barrel"/>
    <property type="match status" value="1"/>
</dbReference>
<proteinExistence type="predicted"/>
<dbReference type="PANTHER" id="PTHR24148">
    <property type="entry name" value="ANKYRIN REPEAT DOMAIN-CONTAINING PROTEIN 39 HOMOLOG-RELATED"/>
    <property type="match status" value="1"/>
</dbReference>
<keyword evidence="2" id="KW-1185">Reference proteome</keyword>
<dbReference type="Proteomes" id="UP000800235">
    <property type="component" value="Unassembled WGS sequence"/>
</dbReference>
<dbReference type="InterPro" id="IPR052895">
    <property type="entry name" value="HetReg/Transcr_Mod"/>
</dbReference>
<dbReference type="AlphaFoldDB" id="A0A9P4NE71"/>
<feature type="non-terminal residue" evidence="1">
    <location>
        <position position="1"/>
    </location>
</feature>
<name>A0A9P4NE71_9PEZI</name>
<evidence type="ECO:0000313" key="2">
    <source>
        <dbReference type="Proteomes" id="UP000800235"/>
    </source>
</evidence>
<protein>
    <submittedName>
        <fullName evidence="1">Uncharacterized protein</fullName>
    </submittedName>
</protein>
<sequence length="83" mass="8972">LIITSDGRLGLGPARVQPDDEVWLLPGSRVPFVLRKTSCVTTSHLTSRTYELVGECYVHGIMHGEACSEENAGMGGMDELVLV</sequence>
<dbReference type="OrthoDB" id="2157530at2759"/>
<accession>A0A9P4NE71</accession>
<comment type="caution">
    <text evidence="1">The sequence shown here is derived from an EMBL/GenBank/DDBJ whole genome shotgun (WGS) entry which is preliminary data.</text>
</comment>
<dbReference type="PANTHER" id="PTHR24148:SF73">
    <property type="entry name" value="HET DOMAIN PROTEIN (AFU_ORTHOLOGUE AFUA_8G01020)"/>
    <property type="match status" value="1"/>
</dbReference>